<evidence type="ECO:0000256" key="1">
    <source>
        <dbReference type="SAM" id="MobiDB-lite"/>
    </source>
</evidence>
<dbReference type="Proteomes" id="UP000448867">
    <property type="component" value="Unassembled WGS sequence"/>
</dbReference>
<accession>A0A7X2J344</accession>
<sequence>MSVKPVSEQKFDVVEGDKSTKGTGKGKYAYNMVENPGPLIDINPSAAGTFRSGMYNVIKLENDTVLYRSGKAGGGKNALGQYFTREPGTRIEGRIDSAVKAQWIDPNTGVLTGSSPLDTVYAIKIPKGTFIYEGPAGYQGGIYLGGGNQIFVPEPWKIRGVEVISSSPIK</sequence>
<evidence type="ECO:0000313" key="3">
    <source>
        <dbReference type="Proteomes" id="UP000448867"/>
    </source>
</evidence>
<dbReference type="OrthoDB" id="6636741at2"/>
<name>A0A7X2J344_9BACI</name>
<dbReference type="EMBL" id="WKKI01000111">
    <property type="protein sequence ID" value="MRX74444.1"/>
    <property type="molecule type" value="Genomic_DNA"/>
</dbReference>
<feature type="compositionally biased region" description="Basic and acidic residues" evidence="1">
    <location>
        <begin position="7"/>
        <end position="20"/>
    </location>
</feature>
<proteinExistence type="predicted"/>
<gene>
    <name evidence="2" type="ORF">GJU40_20255</name>
</gene>
<comment type="caution">
    <text evidence="2">The sequence shown here is derived from an EMBL/GenBank/DDBJ whole genome shotgun (WGS) entry which is preliminary data.</text>
</comment>
<keyword evidence="3" id="KW-1185">Reference proteome</keyword>
<dbReference type="AlphaFoldDB" id="A0A7X2J344"/>
<protein>
    <submittedName>
        <fullName evidence="2">Uncharacterized protein</fullName>
    </submittedName>
</protein>
<organism evidence="2 3">
    <name type="scientific">Metabacillus lacus</name>
    <dbReference type="NCBI Taxonomy" id="1983721"/>
    <lineage>
        <taxon>Bacteria</taxon>
        <taxon>Bacillati</taxon>
        <taxon>Bacillota</taxon>
        <taxon>Bacilli</taxon>
        <taxon>Bacillales</taxon>
        <taxon>Bacillaceae</taxon>
        <taxon>Metabacillus</taxon>
    </lineage>
</organism>
<evidence type="ECO:0000313" key="2">
    <source>
        <dbReference type="EMBL" id="MRX74444.1"/>
    </source>
</evidence>
<feature type="region of interest" description="Disordered" evidence="1">
    <location>
        <begin position="1"/>
        <end position="23"/>
    </location>
</feature>
<reference evidence="2 3" key="1">
    <citation type="submission" date="2019-11" db="EMBL/GenBank/DDBJ databases">
        <title>Bacillus lacus genome.</title>
        <authorList>
            <person name="Allen C.J."/>
            <person name="Newman J.D."/>
        </authorList>
    </citation>
    <scope>NUCLEOTIDE SEQUENCE [LARGE SCALE GENOMIC DNA]</scope>
    <source>
        <strain evidence="2 3">KCTC 33946</strain>
    </source>
</reference>